<dbReference type="Gene3D" id="3.40.50.80">
    <property type="entry name" value="Nucleotide-binding domain of ferredoxin-NADP reductase (FNR) module"/>
    <property type="match status" value="1"/>
</dbReference>
<evidence type="ECO:0000256" key="10">
    <source>
        <dbReference type="SAM" id="MobiDB-lite"/>
    </source>
</evidence>
<evidence type="ECO:0000256" key="4">
    <source>
        <dbReference type="ARBA" id="ARBA00022692"/>
    </source>
</evidence>
<dbReference type="InterPro" id="IPR051410">
    <property type="entry name" value="Ferric/Cupric_Reductase"/>
</dbReference>
<feature type="compositionally biased region" description="Polar residues" evidence="10">
    <location>
        <begin position="613"/>
        <end position="626"/>
    </location>
</feature>
<keyword evidence="6" id="KW-0560">Oxidoreductase</keyword>
<sequence>MKPETHAPGSRCAILGDAAGARWFCIYITMDDVRHENHLKHRSKVNRRVVEVFWLAICAIVLVICARRTSRWWRRCYGPKASRKRLTWLRTWLDRKTAIFDGIAQLALPFAHVSLGRFIALATYTVVVVALLLSVDAPTFTSHFTDDVAFRAAWTTLSQIPLVYLLSTKRGPLNYLTGISYERINWAHRCVGRLIFVSATTHMAIMLSSLPISSIFRSSEKPMRMIRYGAGSYILLVWISVSSMLEVRKRWYRTFYINHWISTLTFLGLVGRHVPSYARLPVYVSLAVVAVDKSLVMSAYLWNNVTLTPVRRKFGGRGRDTKDGKEVHVLGMGHPVKMVLTPGVRGGIEGRKESTTVIRIADVPFRWKPGQHVRIWLPKLGPLEVHPFTPATCSILPDDELSEDQDAEDYGLLPARSKTEANDMTLLIKAHHGLTKRLAEYRDKWRSLPCPNASRPSSSLVAFMDGPYGSAPAWEEYENIVLLATSTGVSFILSIVHYLEQLCVMGVPEARTQHISFVWANRHVEPQFEAAVTDLLLENSSILREAGVSVEAKFYVTCPESSEETNGLEITSVNPFAHVRRPAPRRLAGRPPLRIRNPNDPADWESDDESAHAFQNSSEAPSESESCFSEDTYVKEHLDEQRPCLSELEPLEEELQSSCWSRFKLSRGTGAAEELPQTCRCAILRDWERNCKARRSPRFITRCYGMRPDVGEIIGSAVPRTSLVRTMIAVCGGSSLGVVARAAVSRMNLDFAIARRERGVDLHAEDPQKTIEVIYRLGTRNSSDIGDDHAALQTHAGNSTSTPQTHHGISRDQRSALELLNQNNDCLSTLLRRYTFKTTGVYRESYELYEKELDASTRAYSRASSRALVDAVYAKLPQELTDIIYQNLLDWISDRHFRLHLELPKNLLRFENTKKPPAFAFITPRLDKLRLQRFPHEDFAIMGTPFVRELLEMYFREVTFVLRQRSRDCPPLATFLHQEPFREIERIMENFRPLEDTLSSIKRRCRVQLNWCIGNTAYFGPMEWKVKCLGLRPMAETLDRNGCIVASQATLYHEAIYDAVWMMENPAGSFIEYLDEKIERYCTTTTNRHTQRAVAQEFAQKFAQNFESYE</sequence>
<dbReference type="Pfam" id="PF08030">
    <property type="entry name" value="NAD_binding_6"/>
    <property type="match status" value="1"/>
</dbReference>
<gene>
    <name evidence="13" type="ORF">BU23DRAFT_598607</name>
</gene>
<keyword evidence="9" id="KW-0325">Glycoprotein</keyword>
<feature type="region of interest" description="Disordered" evidence="10">
    <location>
        <begin position="786"/>
        <end position="811"/>
    </location>
</feature>
<name>A0A6A5VA39_9PLEO</name>
<keyword evidence="4 11" id="KW-0812">Transmembrane</keyword>
<dbReference type="InterPro" id="IPR013121">
    <property type="entry name" value="Fe_red_NAD-bd_6"/>
</dbReference>
<feature type="transmembrane region" description="Helical" evidence="11">
    <location>
        <begin position="49"/>
        <end position="66"/>
    </location>
</feature>
<comment type="subcellular location">
    <subcellularLocation>
        <location evidence="1">Membrane</location>
        <topology evidence="1">Multi-pass membrane protein</topology>
    </subcellularLocation>
</comment>
<accession>A0A6A5VA39</accession>
<keyword evidence="14" id="KW-1185">Reference proteome</keyword>
<dbReference type="OrthoDB" id="3944240at2759"/>
<dbReference type="CDD" id="cd06186">
    <property type="entry name" value="NOX_Duox_like_FAD_NADP"/>
    <property type="match status" value="1"/>
</dbReference>
<evidence type="ECO:0000256" key="2">
    <source>
        <dbReference type="ARBA" id="ARBA00006278"/>
    </source>
</evidence>
<keyword evidence="5 11" id="KW-1133">Transmembrane helix</keyword>
<dbReference type="InterPro" id="IPR039261">
    <property type="entry name" value="FNR_nucleotide-bd"/>
</dbReference>
<dbReference type="SFLD" id="SFLDG01168">
    <property type="entry name" value="Ferric_reductase_subgroup_(FRE"/>
    <property type="match status" value="1"/>
</dbReference>
<dbReference type="SFLD" id="SFLDS00052">
    <property type="entry name" value="Ferric_Reductase_Domain"/>
    <property type="match status" value="1"/>
</dbReference>
<dbReference type="AlphaFoldDB" id="A0A6A5VA39"/>
<evidence type="ECO:0000313" key="13">
    <source>
        <dbReference type="EMBL" id="KAF1974014.1"/>
    </source>
</evidence>
<dbReference type="GO" id="GO:0006879">
    <property type="term" value="P:intracellular iron ion homeostasis"/>
    <property type="evidence" value="ECO:0007669"/>
    <property type="project" value="TreeGrafter"/>
</dbReference>
<keyword evidence="8 11" id="KW-0472">Membrane</keyword>
<dbReference type="Proteomes" id="UP000800036">
    <property type="component" value="Unassembled WGS sequence"/>
</dbReference>
<dbReference type="Pfam" id="PF01794">
    <property type="entry name" value="Ferric_reduct"/>
    <property type="match status" value="1"/>
</dbReference>
<feature type="region of interest" description="Disordered" evidence="10">
    <location>
        <begin position="587"/>
        <end position="626"/>
    </location>
</feature>
<dbReference type="SUPFAM" id="SSF52343">
    <property type="entry name" value="Ferredoxin reductase-like, C-terminal NADP-linked domain"/>
    <property type="match status" value="1"/>
</dbReference>
<dbReference type="InterPro" id="IPR013130">
    <property type="entry name" value="Fe3_Rdtase_TM_dom"/>
</dbReference>
<proteinExistence type="inferred from homology"/>
<evidence type="ECO:0000256" key="8">
    <source>
        <dbReference type="ARBA" id="ARBA00023136"/>
    </source>
</evidence>
<evidence type="ECO:0000256" key="6">
    <source>
        <dbReference type="ARBA" id="ARBA00023002"/>
    </source>
</evidence>
<evidence type="ECO:0000256" key="9">
    <source>
        <dbReference type="ARBA" id="ARBA00023180"/>
    </source>
</evidence>
<evidence type="ECO:0000256" key="7">
    <source>
        <dbReference type="ARBA" id="ARBA00023065"/>
    </source>
</evidence>
<dbReference type="PANTHER" id="PTHR32361">
    <property type="entry name" value="FERRIC/CUPRIC REDUCTASE TRANSMEMBRANE COMPONENT"/>
    <property type="match status" value="1"/>
</dbReference>
<evidence type="ECO:0000256" key="5">
    <source>
        <dbReference type="ARBA" id="ARBA00022989"/>
    </source>
</evidence>
<feature type="transmembrane region" description="Helical" evidence="11">
    <location>
        <begin position="228"/>
        <end position="245"/>
    </location>
</feature>
<evidence type="ECO:0000259" key="12">
    <source>
        <dbReference type="PROSITE" id="PS51384"/>
    </source>
</evidence>
<dbReference type="GO" id="GO:0005886">
    <property type="term" value="C:plasma membrane"/>
    <property type="evidence" value="ECO:0007669"/>
    <property type="project" value="TreeGrafter"/>
</dbReference>
<feature type="transmembrane region" description="Helical" evidence="11">
    <location>
        <begin position="251"/>
        <end position="270"/>
    </location>
</feature>
<dbReference type="GO" id="GO:0000293">
    <property type="term" value="F:ferric-chelate reductase activity"/>
    <property type="evidence" value="ECO:0007669"/>
    <property type="project" value="UniProtKB-ARBA"/>
</dbReference>
<keyword evidence="3" id="KW-0813">Transport</keyword>
<evidence type="ECO:0000256" key="3">
    <source>
        <dbReference type="ARBA" id="ARBA00022448"/>
    </source>
</evidence>
<dbReference type="GO" id="GO:0006826">
    <property type="term" value="P:iron ion transport"/>
    <property type="evidence" value="ECO:0007669"/>
    <property type="project" value="TreeGrafter"/>
</dbReference>
<dbReference type="PANTHER" id="PTHR32361:SF9">
    <property type="entry name" value="FERRIC REDUCTASE TRANSMEMBRANE COMPONENT 3-RELATED"/>
    <property type="match status" value="1"/>
</dbReference>
<feature type="transmembrane region" description="Helical" evidence="11">
    <location>
        <begin position="115"/>
        <end position="135"/>
    </location>
</feature>
<dbReference type="GO" id="GO:0015677">
    <property type="term" value="P:copper ion import"/>
    <property type="evidence" value="ECO:0007669"/>
    <property type="project" value="TreeGrafter"/>
</dbReference>
<feature type="compositionally biased region" description="Polar residues" evidence="10">
    <location>
        <begin position="795"/>
        <end position="807"/>
    </location>
</feature>
<feature type="transmembrane region" description="Helical" evidence="11">
    <location>
        <begin position="194"/>
        <end position="216"/>
    </location>
</feature>
<evidence type="ECO:0000256" key="11">
    <source>
        <dbReference type="SAM" id="Phobius"/>
    </source>
</evidence>
<organism evidence="13 14">
    <name type="scientific">Bimuria novae-zelandiae CBS 107.79</name>
    <dbReference type="NCBI Taxonomy" id="1447943"/>
    <lineage>
        <taxon>Eukaryota</taxon>
        <taxon>Fungi</taxon>
        <taxon>Dikarya</taxon>
        <taxon>Ascomycota</taxon>
        <taxon>Pezizomycotina</taxon>
        <taxon>Dothideomycetes</taxon>
        <taxon>Pleosporomycetidae</taxon>
        <taxon>Pleosporales</taxon>
        <taxon>Massarineae</taxon>
        <taxon>Didymosphaeriaceae</taxon>
        <taxon>Bimuria</taxon>
    </lineage>
</organism>
<keyword evidence="7" id="KW-0406">Ion transport</keyword>
<evidence type="ECO:0000256" key="1">
    <source>
        <dbReference type="ARBA" id="ARBA00004141"/>
    </source>
</evidence>
<dbReference type="PROSITE" id="PS51384">
    <property type="entry name" value="FAD_FR"/>
    <property type="match status" value="1"/>
</dbReference>
<protein>
    <recommendedName>
        <fullName evidence="12">FAD-binding FR-type domain-containing protein</fullName>
    </recommendedName>
</protein>
<dbReference type="EMBL" id="ML976677">
    <property type="protein sequence ID" value="KAF1974014.1"/>
    <property type="molecule type" value="Genomic_DNA"/>
</dbReference>
<evidence type="ECO:0000313" key="14">
    <source>
        <dbReference type="Proteomes" id="UP000800036"/>
    </source>
</evidence>
<comment type="similarity">
    <text evidence="2">Belongs to the ferric reductase (FRE) family.</text>
</comment>
<feature type="domain" description="FAD-binding FR-type" evidence="12">
    <location>
        <begin position="300"/>
        <end position="474"/>
    </location>
</feature>
<reference evidence="13" key="1">
    <citation type="journal article" date="2020" name="Stud. Mycol.">
        <title>101 Dothideomycetes genomes: a test case for predicting lifestyles and emergence of pathogens.</title>
        <authorList>
            <person name="Haridas S."/>
            <person name="Albert R."/>
            <person name="Binder M."/>
            <person name="Bloem J."/>
            <person name="Labutti K."/>
            <person name="Salamov A."/>
            <person name="Andreopoulos B."/>
            <person name="Baker S."/>
            <person name="Barry K."/>
            <person name="Bills G."/>
            <person name="Bluhm B."/>
            <person name="Cannon C."/>
            <person name="Castanera R."/>
            <person name="Culley D."/>
            <person name="Daum C."/>
            <person name="Ezra D."/>
            <person name="Gonzalez J."/>
            <person name="Henrissat B."/>
            <person name="Kuo A."/>
            <person name="Liang C."/>
            <person name="Lipzen A."/>
            <person name="Lutzoni F."/>
            <person name="Magnuson J."/>
            <person name="Mondo S."/>
            <person name="Nolan M."/>
            <person name="Ohm R."/>
            <person name="Pangilinan J."/>
            <person name="Park H.-J."/>
            <person name="Ramirez L."/>
            <person name="Alfaro M."/>
            <person name="Sun H."/>
            <person name="Tritt A."/>
            <person name="Yoshinaga Y."/>
            <person name="Zwiers L.-H."/>
            <person name="Turgeon B."/>
            <person name="Goodwin S."/>
            <person name="Spatafora J."/>
            <person name="Crous P."/>
            <person name="Grigoriev I."/>
        </authorList>
    </citation>
    <scope>NUCLEOTIDE SEQUENCE</scope>
    <source>
        <strain evidence="13">CBS 107.79</strain>
    </source>
</reference>
<dbReference type="InterPro" id="IPR017927">
    <property type="entry name" value="FAD-bd_FR_type"/>
</dbReference>